<dbReference type="Proteomes" id="UP001278500">
    <property type="component" value="Unassembled WGS sequence"/>
</dbReference>
<organism evidence="3 4">
    <name type="scientific">Neurospora tetraspora</name>
    <dbReference type="NCBI Taxonomy" id="94610"/>
    <lineage>
        <taxon>Eukaryota</taxon>
        <taxon>Fungi</taxon>
        <taxon>Dikarya</taxon>
        <taxon>Ascomycota</taxon>
        <taxon>Pezizomycotina</taxon>
        <taxon>Sordariomycetes</taxon>
        <taxon>Sordariomycetidae</taxon>
        <taxon>Sordariales</taxon>
        <taxon>Sordariaceae</taxon>
        <taxon>Neurospora</taxon>
    </lineage>
</organism>
<feature type="compositionally biased region" description="Polar residues" evidence="1">
    <location>
        <begin position="192"/>
        <end position="203"/>
    </location>
</feature>
<evidence type="ECO:0000256" key="2">
    <source>
        <dbReference type="SAM" id="Phobius"/>
    </source>
</evidence>
<evidence type="ECO:0000256" key="1">
    <source>
        <dbReference type="SAM" id="MobiDB-lite"/>
    </source>
</evidence>
<proteinExistence type="predicted"/>
<feature type="compositionally biased region" description="Basic and acidic residues" evidence="1">
    <location>
        <begin position="63"/>
        <end position="76"/>
    </location>
</feature>
<gene>
    <name evidence="3" type="ORF">B0H65DRAFT_439480</name>
</gene>
<accession>A0AAE0JIZ2</accession>
<reference evidence="3" key="1">
    <citation type="journal article" date="2023" name="Mol. Phylogenet. Evol.">
        <title>Genome-scale phylogeny and comparative genomics of the fungal order Sordariales.</title>
        <authorList>
            <person name="Hensen N."/>
            <person name="Bonometti L."/>
            <person name="Westerberg I."/>
            <person name="Brannstrom I.O."/>
            <person name="Guillou S."/>
            <person name="Cros-Aarteil S."/>
            <person name="Calhoun S."/>
            <person name="Haridas S."/>
            <person name="Kuo A."/>
            <person name="Mondo S."/>
            <person name="Pangilinan J."/>
            <person name="Riley R."/>
            <person name="LaButti K."/>
            <person name="Andreopoulos B."/>
            <person name="Lipzen A."/>
            <person name="Chen C."/>
            <person name="Yan M."/>
            <person name="Daum C."/>
            <person name="Ng V."/>
            <person name="Clum A."/>
            <person name="Steindorff A."/>
            <person name="Ohm R.A."/>
            <person name="Martin F."/>
            <person name="Silar P."/>
            <person name="Natvig D.O."/>
            <person name="Lalanne C."/>
            <person name="Gautier V."/>
            <person name="Ament-Velasquez S.L."/>
            <person name="Kruys A."/>
            <person name="Hutchinson M.I."/>
            <person name="Powell A.J."/>
            <person name="Barry K."/>
            <person name="Miller A.N."/>
            <person name="Grigoriev I.V."/>
            <person name="Debuchy R."/>
            <person name="Gladieux P."/>
            <person name="Hiltunen Thoren M."/>
            <person name="Johannesson H."/>
        </authorList>
    </citation>
    <scope>NUCLEOTIDE SEQUENCE</scope>
    <source>
        <strain evidence="3">CBS 560.94</strain>
    </source>
</reference>
<feature type="region of interest" description="Disordered" evidence="1">
    <location>
        <begin position="182"/>
        <end position="222"/>
    </location>
</feature>
<evidence type="ECO:0000313" key="3">
    <source>
        <dbReference type="EMBL" id="KAK3350434.1"/>
    </source>
</evidence>
<dbReference type="GeneID" id="87862572"/>
<dbReference type="EMBL" id="JAUEPP010000002">
    <property type="protein sequence ID" value="KAK3350434.1"/>
    <property type="molecule type" value="Genomic_DNA"/>
</dbReference>
<keyword evidence="2" id="KW-0472">Membrane</keyword>
<keyword evidence="2" id="KW-1133">Transmembrane helix</keyword>
<evidence type="ECO:0000313" key="4">
    <source>
        <dbReference type="Proteomes" id="UP001278500"/>
    </source>
</evidence>
<sequence length="288" mass="32781">MLAKEPLRCYVVFAPLLSPCCSFRTHCCLSLWCFLINDGRDGRDQQQQGHHRGDKPHWKNKKNRGDRNGDEVPDHLRAGTRTNAKMTILFNTHCQIDLSPLKNYINTYGRESAGSPCPGRPFTATVLPIHRLSLPGYLGCPGIRFSSSIATTESACFFLSSPLQPPTESKFRKTCRCVIMSGNPLRRPGPPHTSQRTETASQARQRDNPQRPYGNTRPEEHYPSHHAQNLVQLLFVFNVLNTTFFVLLYLWAGANISYYAVENSRQQTQDYPWRRSTQVGSEYTSTYL</sequence>
<feature type="compositionally biased region" description="Basic residues" evidence="1">
    <location>
        <begin position="49"/>
        <end position="62"/>
    </location>
</feature>
<reference evidence="3" key="2">
    <citation type="submission" date="2023-06" db="EMBL/GenBank/DDBJ databases">
        <authorList>
            <consortium name="Lawrence Berkeley National Laboratory"/>
            <person name="Haridas S."/>
            <person name="Hensen N."/>
            <person name="Bonometti L."/>
            <person name="Westerberg I."/>
            <person name="Brannstrom I.O."/>
            <person name="Guillou S."/>
            <person name="Cros-Aarteil S."/>
            <person name="Calhoun S."/>
            <person name="Kuo A."/>
            <person name="Mondo S."/>
            <person name="Pangilinan J."/>
            <person name="Riley R."/>
            <person name="Labutti K."/>
            <person name="Andreopoulos B."/>
            <person name="Lipzen A."/>
            <person name="Chen C."/>
            <person name="Yanf M."/>
            <person name="Daum C."/>
            <person name="Ng V."/>
            <person name="Clum A."/>
            <person name="Steindorff A."/>
            <person name="Ohm R."/>
            <person name="Martin F."/>
            <person name="Silar P."/>
            <person name="Natvig D."/>
            <person name="Lalanne C."/>
            <person name="Gautier V."/>
            <person name="Ament-Velasquez S.L."/>
            <person name="Kruys A."/>
            <person name="Hutchinson M.I."/>
            <person name="Powell A.J."/>
            <person name="Barry K."/>
            <person name="Miller A.N."/>
            <person name="Grigoriev I.V."/>
            <person name="Debuchy R."/>
            <person name="Gladieux P."/>
            <person name="Thoren M.H."/>
            <person name="Johannesson H."/>
        </authorList>
    </citation>
    <scope>NUCLEOTIDE SEQUENCE</scope>
    <source>
        <strain evidence="3">CBS 560.94</strain>
    </source>
</reference>
<dbReference type="AlphaFoldDB" id="A0AAE0JIZ2"/>
<dbReference type="RefSeq" id="XP_062683729.1">
    <property type="nucleotide sequence ID" value="XM_062825418.1"/>
</dbReference>
<feature type="transmembrane region" description="Helical" evidence="2">
    <location>
        <begin position="230"/>
        <end position="252"/>
    </location>
</feature>
<keyword evidence="2" id="KW-0812">Transmembrane</keyword>
<keyword evidence="4" id="KW-1185">Reference proteome</keyword>
<feature type="region of interest" description="Disordered" evidence="1">
    <location>
        <begin position="44"/>
        <end position="76"/>
    </location>
</feature>
<protein>
    <submittedName>
        <fullName evidence="3">Uncharacterized protein</fullName>
    </submittedName>
</protein>
<comment type="caution">
    <text evidence="3">The sequence shown here is derived from an EMBL/GenBank/DDBJ whole genome shotgun (WGS) entry which is preliminary data.</text>
</comment>
<name>A0AAE0JIZ2_9PEZI</name>